<feature type="region of interest" description="Disordered" evidence="1">
    <location>
        <begin position="319"/>
        <end position="369"/>
    </location>
</feature>
<dbReference type="Pfam" id="PF13481">
    <property type="entry name" value="AAA_25"/>
    <property type="match status" value="1"/>
</dbReference>
<evidence type="ECO:0000313" key="4">
    <source>
        <dbReference type="Proteomes" id="UP001203284"/>
    </source>
</evidence>
<dbReference type="SMART" id="SM00943">
    <property type="entry name" value="Prim-Pol"/>
    <property type="match status" value="1"/>
</dbReference>
<evidence type="ECO:0000256" key="1">
    <source>
        <dbReference type="SAM" id="MobiDB-lite"/>
    </source>
</evidence>
<evidence type="ECO:0000313" key="3">
    <source>
        <dbReference type="EMBL" id="MCK0195756.1"/>
    </source>
</evidence>
<keyword evidence="4" id="KW-1185">Reference proteome</keyword>
<dbReference type="SUPFAM" id="SSF56747">
    <property type="entry name" value="Prim-pol domain"/>
    <property type="match status" value="1"/>
</dbReference>
<sequence>MITRPSGVVEALRLAALGIPVFPVRSDKAPYVPGGFKSATTDENALRAWWSQWPDAGIGIPTGAASGWLVLDIDRKPGRDGFATLAGLGIPIPADAVQSPTPSGGLHVFFRFAAGVHAPTDAGVLGPGLDRRGDGGYVVYYGADLSQPAVPAPDWLLMPGARHGGAAAAGRMPLGTERAPSADAATFALMSFRPNDLGYDEWRDVTAAFRQSATGIMPDTMARAVFDGWCAGYRANDLRANERLWRSFDKGTSLGWGWMVQRLSPAMRGALVFGHEPPPTIPAPPSAPGPFPASDLAGHPVPERRWLVRDLIPARTVTLLGGDGGTGKSLLAKHRSRRRSRPVPERRRQACQRTAFRTRHRRADRPSQP</sequence>
<dbReference type="RefSeq" id="WP_247026204.1">
    <property type="nucleotide sequence ID" value="NZ_JALKCH010000002.1"/>
</dbReference>
<reference evidence="3 4" key="1">
    <citation type="submission" date="2022-04" db="EMBL/GenBank/DDBJ databases">
        <authorList>
            <person name="Grouzdev D.S."/>
            <person name="Pantiukh K.S."/>
            <person name="Krutkina M.S."/>
        </authorList>
    </citation>
    <scope>NUCLEOTIDE SEQUENCE [LARGE SCALE GENOMIC DNA]</scope>
    <source>
        <strain evidence="3 4">6x-1</strain>
    </source>
</reference>
<dbReference type="Pfam" id="PF09250">
    <property type="entry name" value="Prim-Pol"/>
    <property type="match status" value="1"/>
</dbReference>
<dbReference type="EMBL" id="JALKCH010000002">
    <property type="protein sequence ID" value="MCK0195756.1"/>
    <property type="molecule type" value="Genomic_DNA"/>
</dbReference>
<dbReference type="InterPro" id="IPR014819">
    <property type="entry name" value="PriCT_2"/>
</dbReference>
<accession>A0ABT0D729</accession>
<organism evidence="3 4">
    <name type="scientific">Ancylobacter crimeensis</name>
    <dbReference type="NCBI Taxonomy" id="2579147"/>
    <lineage>
        <taxon>Bacteria</taxon>
        <taxon>Pseudomonadati</taxon>
        <taxon>Pseudomonadota</taxon>
        <taxon>Alphaproteobacteria</taxon>
        <taxon>Hyphomicrobiales</taxon>
        <taxon>Xanthobacteraceae</taxon>
        <taxon>Ancylobacter</taxon>
    </lineage>
</organism>
<dbReference type="Gene3D" id="3.40.50.300">
    <property type="entry name" value="P-loop containing nucleotide triphosphate hydrolases"/>
    <property type="match status" value="1"/>
</dbReference>
<name>A0ABT0D729_9HYPH</name>
<proteinExistence type="predicted"/>
<dbReference type="Pfam" id="PF08707">
    <property type="entry name" value="PriCT_2"/>
    <property type="match status" value="1"/>
</dbReference>
<evidence type="ECO:0000259" key="2">
    <source>
        <dbReference type="SMART" id="SM00943"/>
    </source>
</evidence>
<dbReference type="Proteomes" id="UP001203284">
    <property type="component" value="Unassembled WGS sequence"/>
</dbReference>
<dbReference type="InterPro" id="IPR015330">
    <property type="entry name" value="DNA_primase/pol_bifunc_N"/>
</dbReference>
<dbReference type="InterPro" id="IPR027417">
    <property type="entry name" value="P-loop_NTPase"/>
</dbReference>
<gene>
    <name evidence="3" type="ORF">MWN34_02425</name>
</gene>
<protein>
    <submittedName>
        <fullName evidence="3">Bifunctional DNA primase/polymerase</fullName>
    </submittedName>
</protein>
<feature type="compositionally biased region" description="Basic residues" evidence="1">
    <location>
        <begin position="331"/>
        <end position="341"/>
    </location>
</feature>
<feature type="domain" description="DNA primase/polymerase bifunctional N-terminal" evidence="2">
    <location>
        <begin position="11"/>
        <end position="156"/>
    </location>
</feature>
<dbReference type="CDD" id="cd04859">
    <property type="entry name" value="Prim_Pol"/>
    <property type="match status" value="1"/>
</dbReference>
<comment type="caution">
    <text evidence="3">The sequence shown here is derived from an EMBL/GenBank/DDBJ whole genome shotgun (WGS) entry which is preliminary data.</text>
</comment>